<feature type="transmembrane region" description="Helical" evidence="6">
    <location>
        <begin position="419"/>
        <end position="441"/>
    </location>
</feature>
<evidence type="ECO:0000256" key="2">
    <source>
        <dbReference type="ARBA" id="ARBA00022692"/>
    </source>
</evidence>
<feature type="transmembrane region" description="Helical" evidence="6">
    <location>
        <begin position="352"/>
        <end position="371"/>
    </location>
</feature>
<keyword evidence="2 6" id="KW-0812">Transmembrane</keyword>
<feature type="transmembrane region" description="Helical" evidence="6">
    <location>
        <begin position="485"/>
        <end position="507"/>
    </location>
</feature>
<dbReference type="RefSeq" id="XP_025375900.1">
    <property type="nucleotide sequence ID" value="XM_025522511.1"/>
</dbReference>
<dbReference type="Gene3D" id="1.20.1250.20">
    <property type="entry name" value="MFS general substrate transporter like domains"/>
    <property type="match status" value="1"/>
</dbReference>
<dbReference type="PANTHER" id="PTHR23502:SF134">
    <property type="entry name" value="MAJOR FACILITATOR SUPERFAMILY (MFS) PROFILE DOMAIN-CONTAINING PROTEIN-RELATED"/>
    <property type="match status" value="1"/>
</dbReference>
<dbReference type="PROSITE" id="PS50850">
    <property type="entry name" value="MFS"/>
    <property type="match status" value="1"/>
</dbReference>
<evidence type="ECO:0000313" key="8">
    <source>
        <dbReference type="EMBL" id="PWN88702.1"/>
    </source>
</evidence>
<dbReference type="AlphaFoldDB" id="A0A316YHQ6"/>
<dbReference type="PANTHER" id="PTHR23502">
    <property type="entry name" value="MAJOR FACILITATOR SUPERFAMILY"/>
    <property type="match status" value="1"/>
</dbReference>
<dbReference type="GeneID" id="37044427"/>
<reference evidence="8 9" key="1">
    <citation type="journal article" date="2018" name="Mol. Biol. Evol.">
        <title>Broad Genomic Sampling Reveals a Smut Pathogenic Ancestry of the Fungal Clade Ustilaginomycotina.</title>
        <authorList>
            <person name="Kijpornyongpan T."/>
            <person name="Mondo S.J."/>
            <person name="Barry K."/>
            <person name="Sandor L."/>
            <person name="Lee J."/>
            <person name="Lipzen A."/>
            <person name="Pangilinan J."/>
            <person name="LaButti K."/>
            <person name="Hainaut M."/>
            <person name="Henrissat B."/>
            <person name="Grigoriev I.V."/>
            <person name="Spatafora J.W."/>
            <person name="Aime M.C."/>
        </authorList>
    </citation>
    <scope>NUCLEOTIDE SEQUENCE [LARGE SCALE GENOMIC DNA]</scope>
    <source>
        <strain evidence="8 9">MCA 4198</strain>
    </source>
</reference>
<evidence type="ECO:0000313" key="9">
    <source>
        <dbReference type="Proteomes" id="UP000245768"/>
    </source>
</evidence>
<accession>A0A316YHQ6</accession>
<dbReference type="InterPro" id="IPR020846">
    <property type="entry name" value="MFS_dom"/>
</dbReference>
<keyword evidence="4 6" id="KW-0472">Membrane</keyword>
<feature type="transmembrane region" description="Helical" evidence="6">
    <location>
        <begin position="310"/>
        <end position="332"/>
    </location>
</feature>
<dbReference type="Pfam" id="PF07690">
    <property type="entry name" value="MFS_1"/>
    <property type="match status" value="1"/>
</dbReference>
<feature type="compositionally biased region" description="Polar residues" evidence="5">
    <location>
        <begin position="1"/>
        <end position="12"/>
    </location>
</feature>
<organism evidence="8 9">
    <name type="scientific">Acaromyces ingoldii</name>
    <dbReference type="NCBI Taxonomy" id="215250"/>
    <lineage>
        <taxon>Eukaryota</taxon>
        <taxon>Fungi</taxon>
        <taxon>Dikarya</taxon>
        <taxon>Basidiomycota</taxon>
        <taxon>Ustilaginomycotina</taxon>
        <taxon>Exobasidiomycetes</taxon>
        <taxon>Exobasidiales</taxon>
        <taxon>Cryptobasidiaceae</taxon>
        <taxon>Acaromyces</taxon>
    </lineage>
</organism>
<feature type="transmembrane region" description="Helical" evidence="6">
    <location>
        <begin position="123"/>
        <end position="143"/>
    </location>
</feature>
<dbReference type="InParanoid" id="A0A316YHQ6"/>
<dbReference type="STRING" id="215250.A0A316YHQ6"/>
<feature type="transmembrane region" description="Helical" evidence="6">
    <location>
        <begin position="176"/>
        <end position="199"/>
    </location>
</feature>
<feature type="transmembrane region" description="Helical" evidence="6">
    <location>
        <begin position="83"/>
        <end position="103"/>
    </location>
</feature>
<comment type="subcellular location">
    <subcellularLocation>
        <location evidence="1">Membrane</location>
        <topology evidence="1">Multi-pass membrane protein</topology>
    </subcellularLocation>
</comment>
<feature type="region of interest" description="Disordered" evidence="5">
    <location>
        <begin position="1"/>
        <end position="55"/>
    </location>
</feature>
<keyword evidence="3 6" id="KW-1133">Transmembrane helix</keyword>
<feature type="transmembrane region" description="Helical" evidence="6">
    <location>
        <begin position="242"/>
        <end position="262"/>
    </location>
</feature>
<sequence>MSEPSSSSNTAREGSPERLEEGAIQKPQQRDVEKAGLTPDVVPNGKAERVGQAPAPEDADVIWVEFSPDDPGNPFNFSRRRKWATTILAVLFTAEVAATAGAYVPGITSMERDLNVKNHELSLLGISIYALGFGLPPLILAPFSEVYGRNVIYIFCHFCYTVLFVGVGFANNISSIIVLRFLQGAFGSTGSTMVGGTIADIWSSADRGPPMALFATGAIFATGWGPFWAGFVENNTKLEWRWIQYIQAIYTGAILILLTVFLKETRGSVLLTRRAAKLRKETGDQRYRARAEAERATIPILIKNSLTRPLFMLFTEPIVTVFSLWISLLWGFLYMLLESIGLITELHGYTPAQTGLVFLSICLGALIGNLTNPIQDWLYWRYEPKKGPEARLFFACAGALLFPIGCFIYGWTAYPHVSIAGPVVGVTTLMLGVYIIYLAVFNYLADAYLIYASSALAAQSFSRNVFGFAFPLFVEPMYHNLGYHWASSLAGFLGAILGVVPFVLMFYGKQIRARSKLSIELQKMHQRQQEQREKQREQEQAQQAAREPSKQQ</sequence>
<dbReference type="SUPFAM" id="SSF103473">
    <property type="entry name" value="MFS general substrate transporter"/>
    <property type="match status" value="1"/>
</dbReference>
<evidence type="ECO:0000256" key="3">
    <source>
        <dbReference type="ARBA" id="ARBA00022989"/>
    </source>
</evidence>
<evidence type="ECO:0000259" key="7">
    <source>
        <dbReference type="PROSITE" id="PS50850"/>
    </source>
</evidence>
<dbReference type="InterPro" id="IPR036259">
    <property type="entry name" value="MFS_trans_sf"/>
</dbReference>
<feature type="region of interest" description="Disordered" evidence="5">
    <location>
        <begin position="524"/>
        <end position="552"/>
    </location>
</feature>
<gene>
    <name evidence="8" type="ORF">FA10DRAFT_268867</name>
</gene>
<evidence type="ECO:0000256" key="5">
    <source>
        <dbReference type="SAM" id="MobiDB-lite"/>
    </source>
</evidence>
<feature type="compositionally biased region" description="Basic and acidic residues" evidence="5">
    <location>
        <begin position="14"/>
        <end position="34"/>
    </location>
</feature>
<dbReference type="GO" id="GO:0005886">
    <property type="term" value="C:plasma membrane"/>
    <property type="evidence" value="ECO:0007669"/>
    <property type="project" value="TreeGrafter"/>
</dbReference>
<proteinExistence type="predicted"/>
<dbReference type="FunFam" id="1.20.1250.20:FF:000082">
    <property type="entry name" value="MFS multidrug transporter, putative"/>
    <property type="match status" value="1"/>
</dbReference>
<feature type="transmembrane region" description="Helical" evidence="6">
    <location>
        <begin position="150"/>
        <end position="170"/>
    </location>
</feature>
<feature type="transmembrane region" description="Helical" evidence="6">
    <location>
        <begin position="211"/>
        <end position="230"/>
    </location>
</feature>
<evidence type="ECO:0000256" key="1">
    <source>
        <dbReference type="ARBA" id="ARBA00004141"/>
    </source>
</evidence>
<feature type="compositionally biased region" description="Basic and acidic residues" evidence="5">
    <location>
        <begin position="527"/>
        <end position="539"/>
    </location>
</feature>
<keyword evidence="9" id="KW-1185">Reference proteome</keyword>
<protein>
    <submittedName>
        <fullName evidence="8">MFS general substrate transporter</fullName>
    </submittedName>
</protein>
<dbReference type="EMBL" id="KZ819638">
    <property type="protein sequence ID" value="PWN88702.1"/>
    <property type="molecule type" value="Genomic_DNA"/>
</dbReference>
<feature type="transmembrane region" description="Helical" evidence="6">
    <location>
        <begin position="392"/>
        <end position="413"/>
    </location>
</feature>
<dbReference type="Proteomes" id="UP000245768">
    <property type="component" value="Unassembled WGS sequence"/>
</dbReference>
<name>A0A316YHQ6_9BASI</name>
<dbReference type="InterPro" id="IPR011701">
    <property type="entry name" value="MFS"/>
</dbReference>
<evidence type="ECO:0000256" key="4">
    <source>
        <dbReference type="ARBA" id="ARBA00023136"/>
    </source>
</evidence>
<dbReference type="CDD" id="cd17323">
    <property type="entry name" value="MFS_Tpo1_MDR_like"/>
    <property type="match status" value="1"/>
</dbReference>
<feature type="domain" description="Major facilitator superfamily (MFS) profile" evidence="7">
    <location>
        <begin position="85"/>
        <end position="512"/>
    </location>
</feature>
<dbReference type="GO" id="GO:0022857">
    <property type="term" value="F:transmembrane transporter activity"/>
    <property type="evidence" value="ECO:0007669"/>
    <property type="project" value="InterPro"/>
</dbReference>
<evidence type="ECO:0000256" key="6">
    <source>
        <dbReference type="SAM" id="Phobius"/>
    </source>
</evidence>
<feature type="transmembrane region" description="Helical" evidence="6">
    <location>
        <begin position="448"/>
        <end position="473"/>
    </location>
</feature>
<dbReference type="OrthoDB" id="5376138at2759"/>